<protein>
    <submittedName>
        <fullName evidence="2">Uncharacterized protein</fullName>
    </submittedName>
</protein>
<gene>
    <name evidence="2" type="ORF">TSPGSL018_12225</name>
</gene>
<feature type="non-terminal residue" evidence="2">
    <location>
        <position position="1"/>
    </location>
</feature>
<evidence type="ECO:0000313" key="2">
    <source>
        <dbReference type="EMBL" id="JAC79634.1"/>
    </source>
</evidence>
<keyword evidence="1" id="KW-0812">Transmembrane</keyword>
<dbReference type="EMBL" id="GBEZ01005704">
    <property type="protein sequence ID" value="JAC79634.1"/>
    <property type="molecule type" value="Transcribed_RNA"/>
</dbReference>
<proteinExistence type="predicted"/>
<keyword evidence="1" id="KW-1133">Transmembrane helix</keyword>
<keyword evidence="1" id="KW-0472">Membrane</keyword>
<dbReference type="AlphaFoldDB" id="A0A061S9H0"/>
<organism evidence="2">
    <name type="scientific">Tetraselmis sp. GSL018</name>
    <dbReference type="NCBI Taxonomy" id="582737"/>
    <lineage>
        <taxon>Eukaryota</taxon>
        <taxon>Viridiplantae</taxon>
        <taxon>Chlorophyta</taxon>
        <taxon>core chlorophytes</taxon>
        <taxon>Chlorodendrophyceae</taxon>
        <taxon>Chlorodendrales</taxon>
        <taxon>Chlorodendraceae</taxon>
        <taxon>Tetraselmis</taxon>
    </lineage>
</organism>
<sequence length="65" mass="7669">HSCGERSISDKHSEALERKIGNLLLLFYVVLLRAPAIATQIMYIYFNFFQHKRSYLKLIMFKFAS</sequence>
<feature type="transmembrane region" description="Helical" evidence="1">
    <location>
        <begin position="25"/>
        <end position="46"/>
    </location>
</feature>
<evidence type="ECO:0000256" key="1">
    <source>
        <dbReference type="SAM" id="Phobius"/>
    </source>
</evidence>
<name>A0A061S9H0_9CHLO</name>
<reference evidence="2" key="1">
    <citation type="submission" date="2014-05" db="EMBL/GenBank/DDBJ databases">
        <title>The transcriptome of the halophilic microalga Tetraselmis sp. GSL018 isolated from the Great Salt Lake, Utah.</title>
        <authorList>
            <person name="Jinkerson R.E."/>
            <person name="D'Adamo S."/>
            <person name="Posewitz M.C."/>
        </authorList>
    </citation>
    <scope>NUCLEOTIDE SEQUENCE</scope>
    <source>
        <strain evidence="2">GSL018</strain>
    </source>
</reference>
<accession>A0A061S9H0</accession>